<evidence type="ECO:0000256" key="4">
    <source>
        <dbReference type="ARBA" id="ARBA00022833"/>
    </source>
</evidence>
<keyword evidence="5 6" id="KW-0482">Metalloprotease</keyword>
<gene>
    <name evidence="8" type="ORF">RF679_00515</name>
</gene>
<evidence type="ECO:0000256" key="6">
    <source>
        <dbReference type="RuleBase" id="RU003983"/>
    </source>
</evidence>
<dbReference type="InterPro" id="IPR001915">
    <property type="entry name" value="Peptidase_M48"/>
</dbReference>
<keyword evidence="3 6" id="KW-0378">Hydrolase</keyword>
<dbReference type="EC" id="3.4.24.-" evidence="8"/>
<evidence type="ECO:0000313" key="8">
    <source>
        <dbReference type="EMBL" id="WMW80777.1"/>
    </source>
</evidence>
<name>A0ABY9RHX0_9BURK</name>
<evidence type="ECO:0000256" key="1">
    <source>
        <dbReference type="ARBA" id="ARBA00022670"/>
    </source>
</evidence>
<comment type="similarity">
    <text evidence="6">Belongs to the peptidase M48 family.</text>
</comment>
<proteinExistence type="inferred from homology"/>
<dbReference type="Proteomes" id="UP001181355">
    <property type="component" value="Chromosome"/>
</dbReference>
<keyword evidence="4 6" id="KW-0862">Zinc</keyword>
<feature type="domain" description="Peptidase M48" evidence="7">
    <location>
        <begin position="73"/>
        <end position="142"/>
    </location>
</feature>
<reference evidence="8" key="1">
    <citation type="submission" date="2023-09" db="EMBL/GenBank/DDBJ databases">
        <title>Undibacterium sp. 20NA77.5 isolated from freshwater.</title>
        <authorList>
            <person name="Le V."/>
            <person name="Ko S.-R."/>
            <person name="Ahn C.-Y."/>
            <person name="Oh H.-M."/>
        </authorList>
    </citation>
    <scope>NUCLEOTIDE SEQUENCE</scope>
    <source>
        <strain evidence="8">20NA77.5</strain>
    </source>
</reference>
<evidence type="ECO:0000256" key="5">
    <source>
        <dbReference type="ARBA" id="ARBA00023049"/>
    </source>
</evidence>
<evidence type="ECO:0000256" key="2">
    <source>
        <dbReference type="ARBA" id="ARBA00022723"/>
    </source>
</evidence>
<dbReference type="GO" id="GO:0008237">
    <property type="term" value="F:metallopeptidase activity"/>
    <property type="evidence" value="ECO:0007669"/>
    <property type="project" value="UniProtKB-KW"/>
</dbReference>
<evidence type="ECO:0000259" key="7">
    <source>
        <dbReference type="Pfam" id="PF01435"/>
    </source>
</evidence>
<accession>A0ABY9RHX0</accession>
<protein>
    <submittedName>
        <fullName evidence="8">M48 family metalloprotease</fullName>
        <ecNumber evidence="8">3.4.24.-</ecNumber>
    </submittedName>
</protein>
<keyword evidence="9" id="KW-1185">Reference proteome</keyword>
<dbReference type="Pfam" id="PF01435">
    <property type="entry name" value="Peptidase_M48"/>
    <property type="match status" value="1"/>
</dbReference>
<keyword evidence="2" id="KW-0479">Metal-binding</keyword>
<sequence>MHTEALSARQLTPLAYHLELADFLMRQEPEVWRWEAAKDQPQHTQSEEAQAQRDALRIELLRDSYRIPSDSHPSIHACLQRAMQHLGIHVPANLYQSSALESNASLVFVPGEVHIILHGRLLEQMSEEELTAIFGHELAHYVLWTCEGGKFHVVERILRGALESDYQQPQVRESYRRYLLHTELFADRGSAMAVGAVEPAVAALVKAHTGINHVDAKAYLQQAEEIAQAAQEKSEAYTHPEAYLRARALMQWWEGHDGADQWIREQLQGRIELEALDFLQQQELQVMVRRYLSAFLHGTAFVSDAVTAQLRHLFPDWRANEPMMDCQAVLDCKIDGGVKRLLNALMMDLCLADPDQQDAMLHHALQHAIRLESLDDLIVNLRRDVGLNKREIDKLSKKAQAEVNASTKSGVRA</sequence>
<evidence type="ECO:0000313" key="9">
    <source>
        <dbReference type="Proteomes" id="UP001181355"/>
    </source>
</evidence>
<organism evidence="8 9">
    <name type="scientific">Undibacterium cyanobacteriorum</name>
    <dbReference type="NCBI Taxonomy" id="3073561"/>
    <lineage>
        <taxon>Bacteria</taxon>
        <taxon>Pseudomonadati</taxon>
        <taxon>Pseudomonadota</taxon>
        <taxon>Betaproteobacteria</taxon>
        <taxon>Burkholderiales</taxon>
        <taxon>Oxalobacteraceae</taxon>
        <taxon>Undibacterium</taxon>
    </lineage>
</organism>
<dbReference type="Gene3D" id="3.30.2010.10">
    <property type="entry name" value="Metalloproteases ('zincins'), catalytic domain"/>
    <property type="match status" value="1"/>
</dbReference>
<dbReference type="EMBL" id="CP133720">
    <property type="protein sequence ID" value="WMW80777.1"/>
    <property type="molecule type" value="Genomic_DNA"/>
</dbReference>
<keyword evidence="1 6" id="KW-0645">Protease</keyword>
<evidence type="ECO:0000256" key="3">
    <source>
        <dbReference type="ARBA" id="ARBA00022801"/>
    </source>
</evidence>
<comment type="cofactor">
    <cofactor evidence="6">
        <name>Zn(2+)</name>
        <dbReference type="ChEBI" id="CHEBI:29105"/>
    </cofactor>
    <text evidence="6">Binds 1 zinc ion per subunit.</text>
</comment>
<dbReference type="RefSeq" id="WP_309482268.1">
    <property type="nucleotide sequence ID" value="NZ_CP133720.1"/>
</dbReference>